<accession>A0A511D8S6</accession>
<dbReference type="InterPro" id="IPR036661">
    <property type="entry name" value="Luciferase-like_sf"/>
</dbReference>
<dbReference type="GO" id="GO:0016705">
    <property type="term" value="F:oxidoreductase activity, acting on paired donors, with incorporation or reduction of molecular oxygen"/>
    <property type="evidence" value="ECO:0007669"/>
    <property type="project" value="InterPro"/>
</dbReference>
<protein>
    <submittedName>
        <fullName evidence="3">LLM class F420-dependent oxidoreductase</fullName>
    </submittedName>
</protein>
<gene>
    <name evidence="3" type="ORF">PSU4_01590</name>
</gene>
<dbReference type="InterPro" id="IPR050564">
    <property type="entry name" value="F420-G6PD/mer"/>
</dbReference>
<dbReference type="CDD" id="cd01097">
    <property type="entry name" value="Tetrahydromethanopterin_reductase"/>
    <property type="match status" value="1"/>
</dbReference>
<evidence type="ECO:0000313" key="4">
    <source>
        <dbReference type="Proteomes" id="UP000321685"/>
    </source>
</evidence>
<evidence type="ECO:0000313" key="3">
    <source>
        <dbReference type="EMBL" id="GEL21205.1"/>
    </source>
</evidence>
<dbReference type="InterPro" id="IPR019910">
    <property type="entry name" value="Lucif-like_OxRdtase_MSMEG_4879"/>
</dbReference>
<keyword evidence="4" id="KW-1185">Reference proteome</keyword>
<dbReference type="InterPro" id="IPR011251">
    <property type="entry name" value="Luciferase-like_dom"/>
</dbReference>
<feature type="domain" description="Luciferase-like" evidence="2">
    <location>
        <begin position="11"/>
        <end position="265"/>
    </location>
</feature>
<evidence type="ECO:0000256" key="1">
    <source>
        <dbReference type="ARBA" id="ARBA00023002"/>
    </source>
</evidence>
<dbReference type="SUPFAM" id="SSF51679">
    <property type="entry name" value="Bacterial luciferase-like"/>
    <property type="match status" value="1"/>
</dbReference>
<evidence type="ECO:0000259" key="2">
    <source>
        <dbReference type="Pfam" id="PF00296"/>
    </source>
</evidence>
<proteinExistence type="predicted"/>
<dbReference type="Gene3D" id="3.20.20.30">
    <property type="entry name" value="Luciferase-like domain"/>
    <property type="match status" value="1"/>
</dbReference>
<dbReference type="PANTHER" id="PTHR43244">
    <property type="match status" value="1"/>
</dbReference>
<dbReference type="NCBIfam" id="TIGR03564">
    <property type="entry name" value="F420_MSMEG_4879"/>
    <property type="match status" value="1"/>
</dbReference>
<sequence>MSVRVDGPLPTVLQEIEDAATAGFAGVWIGEINLWDPLTVFAALGGRAPGIELGTAVVAVPPRHPLTLASQVLTTQAATGGRLALGLGMSHRFVVQERYGLPFDRPARRVREFLDVLEPVLDGAEARAVGATVVGFGGVGAPGATRPPVLLAAHGPRMLALAGERADGVITLWSRPDYVAEHVVPAVTAAGRAPRIVLGVNACVTSDPDAARRDVAERLAVASTLPSYRETLDRQGAAGIEDTILAGDESVVAEEVRRFAEAGVTDLVLFPSGPTADHDRTTAFFAELARSAR</sequence>
<name>A0A511D8S6_9PSEU</name>
<organism evidence="3 4">
    <name type="scientific">Pseudonocardia sulfidoxydans NBRC 16205</name>
    <dbReference type="NCBI Taxonomy" id="1223511"/>
    <lineage>
        <taxon>Bacteria</taxon>
        <taxon>Bacillati</taxon>
        <taxon>Actinomycetota</taxon>
        <taxon>Actinomycetes</taxon>
        <taxon>Pseudonocardiales</taxon>
        <taxon>Pseudonocardiaceae</taxon>
        <taxon>Pseudonocardia</taxon>
    </lineage>
</organism>
<reference evidence="3 4" key="1">
    <citation type="submission" date="2019-07" db="EMBL/GenBank/DDBJ databases">
        <title>Whole genome shotgun sequence of Pseudonocardia sulfidoxydans NBRC 16205.</title>
        <authorList>
            <person name="Hosoyama A."/>
            <person name="Uohara A."/>
            <person name="Ohji S."/>
            <person name="Ichikawa N."/>
        </authorList>
    </citation>
    <scope>NUCLEOTIDE SEQUENCE [LARGE SCALE GENOMIC DNA]</scope>
    <source>
        <strain evidence="3 4">NBRC 16205</strain>
    </source>
</reference>
<dbReference type="EMBL" id="BJVJ01000001">
    <property type="protein sequence ID" value="GEL21205.1"/>
    <property type="molecule type" value="Genomic_DNA"/>
</dbReference>
<comment type="caution">
    <text evidence="3">The sequence shown here is derived from an EMBL/GenBank/DDBJ whole genome shotgun (WGS) entry which is preliminary data.</text>
</comment>
<dbReference type="PANTHER" id="PTHR43244:SF1">
    <property type="entry name" value="5,10-METHYLENETETRAHYDROMETHANOPTERIN REDUCTASE"/>
    <property type="match status" value="1"/>
</dbReference>
<dbReference type="AlphaFoldDB" id="A0A511D8S6"/>
<dbReference type="Pfam" id="PF00296">
    <property type="entry name" value="Bac_luciferase"/>
    <property type="match status" value="1"/>
</dbReference>
<dbReference type="Proteomes" id="UP000321685">
    <property type="component" value="Unassembled WGS sequence"/>
</dbReference>
<keyword evidence="1" id="KW-0560">Oxidoreductase</keyword>